<feature type="compositionally biased region" description="Polar residues" evidence="4">
    <location>
        <begin position="1089"/>
        <end position="1113"/>
    </location>
</feature>
<evidence type="ECO:0000256" key="2">
    <source>
        <dbReference type="PROSITE-ProRule" id="PRU00047"/>
    </source>
</evidence>
<accession>A0A6L2KX68</accession>
<dbReference type="GO" id="GO:0003676">
    <property type="term" value="F:nucleic acid binding"/>
    <property type="evidence" value="ECO:0007669"/>
    <property type="project" value="InterPro"/>
</dbReference>
<dbReference type="SUPFAM" id="SSF53098">
    <property type="entry name" value="Ribonuclease H-like"/>
    <property type="match status" value="1"/>
</dbReference>
<proteinExistence type="predicted"/>
<dbReference type="PROSITE" id="PS50994">
    <property type="entry name" value="INTEGRASE"/>
    <property type="match status" value="1"/>
</dbReference>
<keyword evidence="2" id="KW-0863">Zinc-finger</keyword>
<dbReference type="InterPro" id="IPR036397">
    <property type="entry name" value="RNaseH_sf"/>
</dbReference>
<dbReference type="GO" id="GO:0006508">
    <property type="term" value="P:proteolysis"/>
    <property type="evidence" value="ECO:0007669"/>
    <property type="project" value="UniProtKB-KW"/>
</dbReference>
<dbReference type="Pfam" id="PF22936">
    <property type="entry name" value="Pol_BBD"/>
    <property type="match status" value="1"/>
</dbReference>
<keyword evidence="2" id="KW-0862">Zinc</keyword>
<keyword evidence="3" id="KW-0175">Coiled coil</keyword>
<feature type="region of interest" description="Disordered" evidence="4">
    <location>
        <begin position="1083"/>
        <end position="1113"/>
    </location>
</feature>
<dbReference type="Gene3D" id="4.10.60.10">
    <property type="entry name" value="Zinc finger, CCHC-type"/>
    <property type="match status" value="1"/>
</dbReference>
<dbReference type="EMBL" id="BKCJ010003118">
    <property type="protein sequence ID" value="GEU53092.1"/>
    <property type="molecule type" value="Genomic_DNA"/>
</dbReference>
<dbReference type="SUPFAM" id="SSF57756">
    <property type="entry name" value="Retrovirus zinc finger-like domains"/>
    <property type="match status" value="1"/>
</dbReference>
<dbReference type="InterPro" id="IPR001878">
    <property type="entry name" value="Znf_CCHC"/>
</dbReference>
<protein>
    <submittedName>
        <fullName evidence="7">Integrase, catalytic region, zinc finger, CCHC-type, peptidase aspartic, catalytic</fullName>
    </submittedName>
</protein>
<keyword evidence="1" id="KW-0378">Hydrolase</keyword>
<feature type="domain" description="Integrase catalytic" evidence="6">
    <location>
        <begin position="859"/>
        <end position="1040"/>
    </location>
</feature>
<evidence type="ECO:0000256" key="1">
    <source>
        <dbReference type="ARBA" id="ARBA00022670"/>
    </source>
</evidence>
<sequence length="1475" mass="170558">MSRDVIMVGSTMRIPLLYRGEYSQWRERFMNYLEEQTDGEAMINSIQNGDQSLHVIAQVSLAGTAQNANPTLKDPNNEIAKDLWDALERHMRGSEYGEQDRKAAILYEYKTFKSIEGEQLLDTYLRYLQKNQRDVNDALGYKKKAVVLNSDPLALVVEKTNVSKQKEKVVVSSDSEGSGVDDFSELKEITALLAKAFNRRKFYSKPTNNNLRTSSTSQSANKKQEFVKSDDKKEDKKADEKKRYMSKAKCYNCKKEGHFAKDCKKAKVKDYNYYKTKMLLATKDSDEQVLLAEDQAWMESSSDSDQEINANMVFMSQIKKVLSESDESSSSAEENIVGVAYYTSESQSEYEFETLEYYDNSTNYGLFVNNYDDQENFHDAIESASENFIENHIDSQKEYDKSEVDHNDSKEKEHLVDKLIRKFNYKIAKCQKRVEKANQQSKDFENQNKDLQEKYDVVINQVNTFEEQNNKFNEQIKVLNEKNFDLLDQTKVLKDQLQVKHVVIDTYVECHEKYAKLEEERYEYMIRYSALFDNDKQHREQIADQEILFDKMSVELVELDKHVRDLKNTVLKKDFKISELEECVCNKDLEIEKCLKRLNVCENKLHKMGQTNQTVHMIMPSKDILYNGRKGIGFENPRYFEKAKDLRPSLYDEKINFEDDYFQKIINPNFEKIDSPFQQTSSLKPYVPNVILEKIIIDLEDEVVSLLEKEKENLKTIEFLKSNGFESSENSIFESENQCENDCLEVEKNVTRWRIQRMCDLLDDNNFFIFDDESVKISPVSKMPFRKKPLDSMNICLWIIDSGYSKHMTGNGALLTNFVKKFLGTVRFGNNDFAVIAGYGDVAYDVTYSETSQVQNGFASNKPLYLLHMDLCGPMHVGSINRKRYVLVVVDDYSWYTWVFFLHSKDEASEVIISFIKKTQVNLQLQVQRVRTDNGTEFKNKTLAKFFDVDVVKLKAKGDIGMFVGYSKESAAFRIYNKRTRKIHESVNVNFDEILEMASKQFSLEPSLSNLNKTVKSSNQSISQVSETSKKDLEDLFQKIYDEYFDSSKIMKSSTTNVKTSNVKILLNKEEVFHESFESFQKESSSSSLNDDVQQSSEEVGAPSSNTQSISNNMIPNVDEVSTSHNVFNERLEDAYFDASTSFHDLSNVHTFYQTYPHQKKWTKDHPLHKIISDPKSSVRTRALRDADWVSAMQKELNQFARLKVWRLVPRPEGKSIIKTKWIFKNKKDEVVHKELVDRLVRDATTTSRLEAEQDSVGLSARIESSGDEESLGEDASKQGRRIDFINADEDFTLVNDADKEMFDVDDLGGEEVFVAWKNENVVEEVVTAAQVSTVATTVTITTKEITLAQVLEALKTSKPKVKGIVFQEPELVKGKEKRARAELEQEITKKQKVKDDKEKAELKQLMETIPDDEEEVAIDVIPLVVKSSRIIDWKIHKEGKKSYYQILRADGKSHMYMIFSQMLKSFNSEDLEDL</sequence>
<dbReference type="InterPro" id="IPR012337">
    <property type="entry name" value="RNaseH-like_sf"/>
</dbReference>
<comment type="caution">
    <text evidence="7">The sequence shown here is derived from an EMBL/GenBank/DDBJ whole genome shotgun (WGS) entry which is preliminary data.</text>
</comment>
<dbReference type="InterPro" id="IPR036875">
    <property type="entry name" value="Znf_CCHC_sf"/>
</dbReference>
<dbReference type="GO" id="GO:0008270">
    <property type="term" value="F:zinc ion binding"/>
    <property type="evidence" value="ECO:0007669"/>
    <property type="project" value="UniProtKB-KW"/>
</dbReference>
<evidence type="ECO:0000259" key="6">
    <source>
        <dbReference type="PROSITE" id="PS50994"/>
    </source>
</evidence>
<organism evidence="7">
    <name type="scientific">Tanacetum cinerariifolium</name>
    <name type="common">Dalmatian daisy</name>
    <name type="synonym">Chrysanthemum cinerariifolium</name>
    <dbReference type="NCBI Taxonomy" id="118510"/>
    <lineage>
        <taxon>Eukaryota</taxon>
        <taxon>Viridiplantae</taxon>
        <taxon>Streptophyta</taxon>
        <taxon>Embryophyta</taxon>
        <taxon>Tracheophyta</taxon>
        <taxon>Spermatophyta</taxon>
        <taxon>Magnoliopsida</taxon>
        <taxon>eudicotyledons</taxon>
        <taxon>Gunneridae</taxon>
        <taxon>Pentapetalae</taxon>
        <taxon>asterids</taxon>
        <taxon>campanulids</taxon>
        <taxon>Asterales</taxon>
        <taxon>Asteraceae</taxon>
        <taxon>Asteroideae</taxon>
        <taxon>Anthemideae</taxon>
        <taxon>Anthemidinae</taxon>
        <taxon>Tanacetum</taxon>
    </lineage>
</organism>
<feature type="region of interest" description="Disordered" evidence="4">
    <location>
        <begin position="207"/>
        <end position="240"/>
    </location>
</feature>
<dbReference type="InterPro" id="IPR057670">
    <property type="entry name" value="SH3_retrovirus"/>
</dbReference>
<feature type="compositionally biased region" description="Basic and acidic residues" evidence="4">
    <location>
        <begin position="222"/>
        <end position="240"/>
    </location>
</feature>
<evidence type="ECO:0000259" key="5">
    <source>
        <dbReference type="PROSITE" id="PS50158"/>
    </source>
</evidence>
<keyword evidence="1" id="KW-0645">Protease</keyword>
<feature type="compositionally biased region" description="Polar residues" evidence="4">
    <location>
        <begin position="207"/>
        <end position="221"/>
    </location>
</feature>
<keyword evidence="2" id="KW-0479">Metal-binding</keyword>
<dbReference type="InterPro" id="IPR001584">
    <property type="entry name" value="Integrase_cat-core"/>
</dbReference>
<dbReference type="GO" id="GO:0015074">
    <property type="term" value="P:DNA integration"/>
    <property type="evidence" value="ECO:0007669"/>
    <property type="project" value="InterPro"/>
</dbReference>
<name>A0A6L2KX68_TANCI</name>
<gene>
    <name evidence="7" type="ORF">Tci_025070</name>
</gene>
<feature type="coiled-coil region" evidence="3">
    <location>
        <begin position="1377"/>
        <end position="1404"/>
    </location>
</feature>
<dbReference type="SMART" id="SM00343">
    <property type="entry name" value="ZnF_C2HC"/>
    <property type="match status" value="1"/>
</dbReference>
<feature type="region of interest" description="Disordered" evidence="4">
    <location>
        <begin position="1252"/>
        <end position="1277"/>
    </location>
</feature>
<dbReference type="Pfam" id="PF00098">
    <property type="entry name" value="zf-CCHC"/>
    <property type="match status" value="1"/>
</dbReference>
<evidence type="ECO:0000313" key="7">
    <source>
        <dbReference type="EMBL" id="GEU53092.1"/>
    </source>
</evidence>
<dbReference type="Pfam" id="PF00665">
    <property type="entry name" value="rve"/>
    <property type="match status" value="1"/>
</dbReference>
<feature type="coiled-coil region" evidence="3">
    <location>
        <begin position="420"/>
        <end position="482"/>
    </location>
</feature>
<evidence type="ECO:0000256" key="4">
    <source>
        <dbReference type="SAM" id="MobiDB-lite"/>
    </source>
</evidence>
<evidence type="ECO:0000256" key="3">
    <source>
        <dbReference type="SAM" id="Coils"/>
    </source>
</evidence>
<dbReference type="GO" id="GO:0008233">
    <property type="term" value="F:peptidase activity"/>
    <property type="evidence" value="ECO:0007669"/>
    <property type="project" value="UniProtKB-KW"/>
</dbReference>
<dbReference type="Pfam" id="PF25597">
    <property type="entry name" value="SH3_retrovirus"/>
    <property type="match status" value="1"/>
</dbReference>
<dbReference type="Gene3D" id="3.30.420.10">
    <property type="entry name" value="Ribonuclease H-like superfamily/Ribonuclease H"/>
    <property type="match status" value="1"/>
</dbReference>
<dbReference type="PANTHER" id="PTHR42648">
    <property type="entry name" value="TRANSPOSASE, PUTATIVE-RELATED"/>
    <property type="match status" value="1"/>
</dbReference>
<dbReference type="PROSITE" id="PS50158">
    <property type="entry name" value="ZF_CCHC"/>
    <property type="match status" value="1"/>
</dbReference>
<dbReference type="InterPro" id="IPR054722">
    <property type="entry name" value="PolX-like_BBD"/>
</dbReference>
<dbReference type="PANTHER" id="PTHR42648:SF21">
    <property type="entry name" value="CYSTEINE-RICH RLK (RECEPTOR-LIKE PROTEIN KINASE) 8"/>
    <property type="match status" value="1"/>
</dbReference>
<feature type="domain" description="CCHC-type" evidence="5">
    <location>
        <begin position="249"/>
        <end position="265"/>
    </location>
</feature>
<reference evidence="7" key="1">
    <citation type="journal article" date="2019" name="Sci. Rep.">
        <title>Draft genome of Tanacetum cinerariifolium, the natural source of mosquito coil.</title>
        <authorList>
            <person name="Yamashiro T."/>
            <person name="Shiraishi A."/>
            <person name="Satake H."/>
            <person name="Nakayama K."/>
        </authorList>
    </citation>
    <scope>NUCLEOTIDE SEQUENCE</scope>
</reference>
<dbReference type="InterPro" id="IPR039537">
    <property type="entry name" value="Retrotran_Ty1/copia-like"/>
</dbReference>